<reference evidence="1 2" key="1">
    <citation type="submission" date="2019-09" db="EMBL/GenBank/DDBJ databases">
        <title>Salinarimonas rosea gen. nov., sp. nov., a new member of the a-2 subgroup of the Proteobacteria.</title>
        <authorList>
            <person name="Liu J."/>
        </authorList>
    </citation>
    <scope>NUCLEOTIDE SEQUENCE [LARGE SCALE GENOMIC DNA]</scope>
    <source>
        <strain evidence="1 2">BN140002</strain>
    </source>
</reference>
<organism evidence="1 2">
    <name type="scientific">Salinarimonas soli</name>
    <dbReference type="NCBI Taxonomy" id="1638099"/>
    <lineage>
        <taxon>Bacteria</taxon>
        <taxon>Pseudomonadati</taxon>
        <taxon>Pseudomonadota</taxon>
        <taxon>Alphaproteobacteria</taxon>
        <taxon>Hyphomicrobiales</taxon>
        <taxon>Salinarimonadaceae</taxon>
        <taxon>Salinarimonas</taxon>
    </lineage>
</organism>
<accession>A0A5B2VHI2</accession>
<protein>
    <submittedName>
        <fullName evidence="1">Uncharacterized protein</fullName>
    </submittedName>
</protein>
<dbReference type="EMBL" id="VUOA01000011">
    <property type="protein sequence ID" value="KAA2238364.1"/>
    <property type="molecule type" value="Genomic_DNA"/>
</dbReference>
<sequence>MTLRHAPLSPGEDHDALTGEVQTALAVLADIETRFAIDRERLDRWAGPDAVKAHLVSDLHRRREAERGPVMRRLSDLQASLRRAMSARSPLSIH</sequence>
<comment type="caution">
    <text evidence="1">The sequence shown here is derived from an EMBL/GenBank/DDBJ whole genome shotgun (WGS) entry which is preliminary data.</text>
</comment>
<proteinExistence type="predicted"/>
<keyword evidence="2" id="KW-1185">Reference proteome</keyword>
<gene>
    <name evidence="1" type="ORF">F0L46_05500</name>
</gene>
<evidence type="ECO:0000313" key="2">
    <source>
        <dbReference type="Proteomes" id="UP000323142"/>
    </source>
</evidence>
<evidence type="ECO:0000313" key="1">
    <source>
        <dbReference type="EMBL" id="KAA2238364.1"/>
    </source>
</evidence>
<name>A0A5B2VHI2_9HYPH</name>
<dbReference type="RefSeq" id="WP_149816052.1">
    <property type="nucleotide sequence ID" value="NZ_VUOA01000011.1"/>
</dbReference>
<reference evidence="1 2" key="2">
    <citation type="submission" date="2019-09" db="EMBL/GenBank/DDBJ databases">
        <authorList>
            <person name="Jin C."/>
        </authorList>
    </citation>
    <scope>NUCLEOTIDE SEQUENCE [LARGE SCALE GENOMIC DNA]</scope>
    <source>
        <strain evidence="1 2">BN140002</strain>
    </source>
</reference>
<dbReference type="OrthoDB" id="8020547at2"/>
<dbReference type="Proteomes" id="UP000323142">
    <property type="component" value="Unassembled WGS sequence"/>
</dbReference>
<dbReference type="AlphaFoldDB" id="A0A5B2VHI2"/>